<keyword evidence="3" id="KW-0677">Repeat</keyword>
<dbReference type="Gene3D" id="1.10.8.430">
    <property type="entry name" value="Helical domain of apoptotic protease-activating factors"/>
    <property type="match status" value="1"/>
</dbReference>
<dbReference type="PRINTS" id="PR00364">
    <property type="entry name" value="DISEASERSIST"/>
</dbReference>
<dbReference type="Proteomes" id="UP001231189">
    <property type="component" value="Unassembled WGS sequence"/>
</dbReference>
<dbReference type="InterPro" id="IPR036388">
    <property type="entry name" value="WH-like_DNA-bd_sf"/>
</dbReference>
<evidence type="ECO:0000313" key="9">
    <source>
        <dbReference type="Proteomes" id="UP001231189"/>
    </source>
</evidence>
<dbReference type="PANTHER" id="PTHR36766">
    <property type="entry name" value="PLANT BROAD-SPECTRUM MILDEW RESISTANCE PROTEIN RPW8"/>
    <property type="match status" value="1"/>
</dbReference>
<dbReference type="InterPro" id="IPR042197">
    <property type="entry name" value="Apaf_helical"/>
</dbReference>
<sequence>MCFLNLLWSMESMRWGDGEEGRSSHLVALQYYSSRVGTRSDAVEFRHRYIDKNPTMETAGIRAATWVVGKALSPLSGGLLEAWGASSMLGSNMEDLKMQLLYAQAMLNNVQGREIHNPALGELLGKLRQLAYGADDLLDELDYFRIQDELDGTYHAADAHAAGCVPDLVLNARHTVRSFVNKVKLPACSRAATRDHPDEQQDGVKQGCFSRICSCGRCDICSSPSPASQVGLEVDKGCVPKVASSARDAALTVGKHFPCNSFPSVHDDDSDTSVREQRFVCGAWKSSKASQRNHDAQAPRLKFDRVEMSKKIRDIVEQLKPVCAMVSTILNLELLGSSRTPSKETAMNRAQTTPEIVEPKLYGRDSQKNIIVNEIVKGECSALTVLPVVGPGGIGKTTFIQHIYDQMKGHFHVPIWVCVSLYFNANRLAKDIVEKIPEVDNENRNCSDEDLIKQRIKGKKVLLVLDDVWTHHENEWTKLLAPFKKGGRNGNMVIVTTRIPEVANRVKTSECSLELERLSPEDIMSFFEECVFGDQKPWVDHPGLAEVGSKIVEKLKGSPLAAKTVGRLLRNKLTLNHWIIILESKEWESQTNDNDIMPALKLSYDYLPFHLQKIYSFCSLFPEDYEFDSKDLVHLWIGLDILHSYDQKKKRVEDVGLCYLNELVNHGFFKINKKEDGSPYYVIHDLLHELAVQVSSYDCLSIYSSNVKHIQIPPTVRHLSIIVDNTDVENRLCFEDYNENLSALEKRLKIGNLHTVMLFGDYHGSFGRTFGGLFREAKAIRVIFLSGASYNMDDIFHNFAKFVHLRYLRIKMVHHGVLSLPSVLCRLYHLEVIDLSNLYTCFISTRHMSNLVKMRHFLVQKNRIHLQSDIFGVGKLKLLQELREFRVRKESEGFDLSQLGQLTEIRGSLGLYNLEKVQTKEEANELKLIHKKHLREIILQWDVKHPNKDPVQEENILESLVPHSSLEELRIIGHGGTSCPSWLCMNLSVRSLESLCLDDVSWKNLPPLGQLWMVDDLGEDYQGCSISPPSFHYLKRLQLSNISRLRKWVGNVDCSFFSCLEVLVIRNCSELIELPFFSPTCCRAQWGEKMGWFPKLRQLVVVNCPKLELLPPIPWQTCSPCNVQIERVGSAIERLVYQALKSKERLEIEGEGGKGDILWNRLNFSNLTDLKHLFVKKIHLLPLDHLRVLTSLKSIEISGSSILPPLQSAGRGIYRFPVEIIKISSCDTSGRDLTLLLSFLPYLSELEINNCENITGLGVVEHPQTVSGEQQRQQTRGEEEIITAAAATAEGLLLLPLQIRKLSISHCPNVSLLSNPAHDDHAEAESGGGLQRLSSLRFLRVDNCPEFLSSYSSSSFFPFPTCLHDLMLRDVWDMETLQALSNLTSLTNLSLRICGESRDEGLWPLLAHGCITILAIYTDSDFFTYHDPSQLHDKGVFSRSSKLLDLDTSPNTGFLAAPICRLFFSTLTRLSLDFDDEVEHLTKDQEEALQLLTSLQLLKFSGGDKLQHLPAGLHKLINLKVLMMVNCCIIKSLPNSLPSSLETLVIIGCGAIKSLPKDGLPRVPMDLYILLATLLSTEAWFPVAISKHEGLNLYVPCCTYNWLGHGVVNSSIL</sequence>
<dbReference type="Gene3D" id="3.80.10.10">
    <property type="entry name" value="Ribonuclease Inhibitor"/>
    <property type="match status" value="3"/>
</dbReference>
<dbReference type="Gene3D" id="3.40.50.300">
    <property type="entry name" value="P-loop containing nucleotide triphosphate hydrolases"/>
    <property type="match status" value="1"/>
</dbReference>
<dbReference type="InterPro" id="IPR041118">
    <property type="entry name" value="Rx_N"/>
</dbReference>
<keyword evidence="2" id="KW-0433">Leucine-rich repeat</keyword>
<evidence type="ECO:0000313" key="8">
    <source>
        <dbReference type="EMBL" id="KAK1677354.1"/>
    </source>
</evidence>
<dbReference type="InterPro" id="IPR002182">
    <property type="entry name" value="NB-ARC"/>
</dbReference>
<dbReference type="Gene3D" id="1.10.10.10">
    <property type="entry name" value="Winged helix-like DNA-binding domain superfamily/Winged helix DNA-binding domain"/>
    <property type="match status" value="1"/>
</dbReference>
<protein>
    <recommendedName>
        <fullName evidence="7">AAA+ ATPase domain-containing protein</fullName>
    </recommendedName>
</protein>
<evidence type="ECO:0000256" key="6">
    <source>
        <dbReference type="ARBA" id="ARBA00022840"/>
    </source>
</evidence>
<reference evidence="8" key="1">
    <citation type="submission" date="2023-07" db="EMBL/GenBank/DDBJ databases">
        <title>A chromosome-level genome assembly of Lolium multiflorum.</title>
        <authorList>
            <person name="Chen Y."/>
            <person name="Copetti D."/>
            <person name="Kolliker R."/>
            <person name="Studer B."/>
        </authorList>
    </citation>
    <scope>NUCLEOTIDE SEQUENCE</scope>
    <source>
        <strain evidence="8">02402/16</strain>
        <tissue evidence="8">Leaf</tissue>
    </source>
</reference>
<evidence type="ECO:0000256" key="2">
    <source>
        <dbReference type="ARBA" id="ARBA00022614"/>
    </source>
</evidence>
<keyword evidence="6" id="KW-0067">ATP-binding</keyword>
<organism evidence="8 9">
    <name type="scientific">Lolium multiflorum</name>
    <name type="common">Italian ryegrass</name>
    <name type="synonym">Lolium perenne subsp. multiflorum</name>
    <dbReference type="NCBI Taxonomy" id="4521"/>
    <lineage>
        <taxon>Eukaryota</taxon>
        <taxon>Viridiplantae</taxon>
        <taxon>Streptophyta</taxon>
        <taxon>Embryophyta</taxon>
        <taxon>Tracheophyta</taxon>
        <taxon>Spermatophyta</taxon>
        <taxon>Magnoliopsida</taxon>
        <taxon>Liliopsida</taxon>
        <taxon>Poales</taxon>
        <taxon>Poaceae</taxon>
        <taxon>BOP clade</taxon>
        <taxon>Pooideae</taxon>
        <taxon>Poodae</taxon>
        <taxon>Poeae</taxon>
        <taxon>Poeae Chloroplast Group 2 (Poeae type)</taxon>
        <taxon>Loliodinae</taxon>
        <taxon>Loliinae</taxon>
        <taxon>Lolium</taxon>
    </lineage>
</organism>
<evidence type="ECO:0000256" key="3">
    <source>
        <dbReference type="ARBA" id="ARBA00022737"/>
    </source>
</evidence>
<dbReference type="Pfam" id="PF00931">
    <property type="entry name" value="NB-ARC"/>
    <property type="match status" value="1"/>
</dbReference>
<keyword evidence="4" id="KW-0547">Nucleotide-binding</keyword>
<dbReference type="Pfam" id="PF25019">
    <property type="entry name" value="LRR_R13L1-DRL21"/>
    <property type="match status" value="1"/>
</dbReference>
<evidence type="ECO:0000259" key="7">
    <source>
        <dbReference type="SMART" id="SM00382"/>
    </source>
</evidence>
<dbReference type="InterPro" id="IPR027417">
    <property type="entry name" value="P-loop_NTPase"/>
</dbReference>
<dbReference type="GO" id="GO:0051707">
    <property type="term" value="P:response to other organism"/>
    <property type="evidence" value="ECO:0007669"/>
    <property type="project" value="UniProtKB-ARBA"/>
</dbReference>
<keyword evidence="9" id="KW-1185">Reference proteome</keyword>
<comment type="caution">
    <text evidence="8">The sequence shown here is derived from an EMBL/GenBank/DDBJ whole genome shotgun (WGS) entry which is preliminary data.</text>
</comment>
<keyword evidence="5" id="KW-0611">Plant defense</keyword>
<dbReference type="GO" id="GO:0043531">
    <property type="term" value="F:ADP binding"/>
    <property type="evidence" value="ECO:0007669"/>
    <property type="project" value="InterPro"/>
</dbReference>
<dbReference type="GO" id="GO:0005524">
    <property type="term" value="F:ATP binding"/>
    <property type="evidence" value="ECO:0007669"/>
    <property type="project" value="UniProtKB-KW"/>
</dbReference>
<dbReference type="Pfam" id="PF23559">
    <property type="entry name" value="WHD_DRP"/>
    <property type="match status" value="1"/>
</dbReference>
<evidence type="ECO:0000256" key="5">
    <source>
        <dbReference type="ARBA" id="ARBA00022821"/>
    </source>
</evidence>
<dbReference type="InterPro" id="IPR032675">
    <property type="entry name" value="LRR_dom_sf"/>
</dbReference>
<feature type="domain" description="AAA+ ATPase" evidence="7">
    <location>
        <begin position="382"/>
        <end position="519"/>
    </location>
</feature>
<dbReference type="InterPro" id="IPR003593">
    <property type="entry name" value="AAA+_ATPase"/>
</dbReference>
<dbReference type="InterPro" id="IPR058922">
    <property type="entry name" value="WHD_DRP"/>
</dbReference>
<proteinExistence type="inferred from homology"/>
<dbReference type="SMART" id="SM00382">
    <property type="entry name" value="AAA"/>
    <property type="match status" value="1"/>
</dbReference>
<dbReference type="InterPro" id="IPR056789">
    <property type="entry name" value="LRR_R13L1-DRL21"/>
</dbReference>
<gene>
    <name evidence="8" type="ORF">QYE76_038202</name>
</gene>
<dbReference type="SUPFAM" id="SSF52058">
    <property type="entry name" value="L domain-like"/>
    <property type="match status" value="2"/>
</dbReference>
<dbReference type="PANTHER" id="PTHR36766:SF70">
    <property type="entry name" value="DISEASE RESISTANCE PROTEIN RGA4"/>
    <property type="match status" value="1"/>
</dbReference>
<evidence type="ECO:0000256" key="1">
    <source>
        <dbReference type="ARBA" id="ARBA00008894"/>
    </source>
</evidence>
<dbReference type="EMBL" id="JAUUTY010000002">
    <property type="protein sequence ID" value="KAK1677354.1"/>
    <property type="molecule type" value="Genomic_DNA"/>
</dbReference>
<comment type="similarity">
    <text evidence="1">Belongs to the disease resistance NB-LRR family.</text>
</comment>
<dbReference type="SUPFAM" id="SSF52540">
    <property type="entry name" value="P-loop containing nucleoside triphosphate hydrolases"/>
    <property type="match status" value="1"/>
</dbReference>
<accession>A0AAD8T8S4</accession>
<evidence type="ECO:0000256" key="4">
    <source>
        <dbReference type="ARBA" id="ARBA00022741"/>
    </source>
</evidence>
<dbReference type="Pfam" id="PF18052">
    <property type="entry name" value="Rx_N"/>
    <property type="match status" value="1"/>
</dbReference>
<name>A0AAD8T8S4_LOLMU</name>
<dbReference type="GO" id="GO:0006952">
    <property type="term" value="P:defense response"/>
    <property type="evidence" value="ECO:0007669"/>
    <property type="project" value="UniProtKB-KW"/>
</dbReference>